<dbReference type="InterPro" id="IPR027417">
    <property type="entry name" value="P-loop_NTPase"/>
</dbReference>
<gene>
    <name evidence="10" type="ORF">JXQ802_LOCUS38542</name>
</gene>
<evidence type="ECO:0000256" key="7">
    <source>
        <dbReference type="ARBA" id="ARBA00023136"/>
    </source>
</evidence>
<evidence type="ECO:0000256" key="5">
    <source>
        <dbReference type="ARBA" id="ARBA00022840"/>
    </source>
</evidence>
<organism evidence="10 11">
    <name type="scientific">Rotaria sordida</name>
    <dbReference type="NCBI Taxonomy" id="392033"/>
    <lineage>
        <taxon>Eukaryota</taxon>
        <taxon>Metazoa</taxon>
        <taxon>Spiralia</taxon>
        <taxon>Gnathifera</taxon>
        <taxon>Rotifera</taxon>
        <taxon>Eurotatoria</taxon>
        <taxon>Bdelloidea</taxon>
        <taxon>Philodinida</taxon>
        <taxon>Philodinidae</taxon>
        <taxon>Rotaria</taxon>
    </lineage>
</organism>
<protein>
    <recommendedName>
        <fullName evidence="9">ABC transporter domain-containing protein</fullName>
    </recommendedName>
</protein>
<keyword evidence="5" id="KW-0067">ATP-binding</keyword>
<accession>A0A815QTI2</accession>
<evidence type="ECO:0000259" key="9">
    <source>
        <dbReference type="PROSITE" id="PS50893"/>
    </source>
</evidence>
<dbReference type="SMART" id="SM00382">
    <property type="entry name" value="AAA"/>
    <property type="match status" value="2"/>
</dbReference>
<keyword evidence="7 8" id="KW-0472">Membrane</keyword>
<feature type="transmembrane region" description="Helical" evidence="8">
    <location>
        <begin position="263"/>
        <end position="281"/>
    </location>
</feature>
<dbReference type="PROSITE" id="PS00211">
    <property type="entry name" value="ABC_TRANSPORTER_1"/>
    <property type="match status" value="1"/>
</dbReference>
<feature type="domain" description="ABC transporter" evidence="9">
    <location>
        <begin position="333"/>
        <end position="588"/>
    </location>
</feature>
<dbReference type="InterPro" id="IPR017871">
    <property type="entry name" value="ABC_transporter-like_CS"/>
</dbReference>
<evidence type="ECO:0000256" key="1">
    <source>
        <dbReference type="ARBA" id="ARBA00008575"/>
    </source>
</evidence>
<sequence length="1093" mass="125332">MAGISNDTNIFIQETSTTKKDRRYFLLLVSPLAWFKCCALIFCRTRARTRSNALLQYSIFLLVLLLMISSCYLFYAVTADAGQYNLYLSNVASNKSSIIDCRRQFDDLIWRTVIKTFFLGLIFGLIQACNVFLAAQWRQRLCDRFRELLFRSPNGCVLYATSQIDEDIPKSKIKGCLHGYMQRIQTNADCIILYASQRVELEYIERFILNMRNSMLIGSISFALINFPIQLLSALNGMCTYIMPAVVFFFIRQTQSPELAQTYLTVIPLYSFLTTVLSQFLLIMEPALVTITMGDHLWMMINHLEKLAKYHQKRIAYERESGIRQHNRDMLVIHHLDISVLHAVNAPLLQSDVNLEAARGQCILISGPSGCGKTSLFRICAGLWPANAKQLILPERSHLIFIPQRPYLPRGSLRFQVLLLLKEHNHIIDQDIYQLFQVVNLLYLLQRYTLDTIVDWPTVLSVGEQQRLSFIRLLAFFTLTPNNDQLIRKTLVLFDEATSAIDVTTEHEIYARLIQLRVWFVTISHRSSLVHLHAKSLHFFSNKDRQQSIEQTQTECQVLTLNDGDDEKKLEENENNEIEAIDIKYCQIDSESRKNDDMSNVNEKDISKWRLILNILKFIHLPFQANDKMLKLQTIVAWLLTLGVLGASTWSTYKFTKQTASLYSVLSDYGSGSISLAQAKESIKSNIVNYVILMVATPTLFSLTVGGGQLLATLYTRRQMVFLARLLLDRSFEEYENNLLYHSRHMTAIPNILSHDIAEMNSQVFHFIFGHIYYTGIIGQIILAIILAVLLGQQNGGSIGVLIVYSFVLGFFIFINLLSASLNKWNRIDEANFAHVYMYNLFSSWNYINYFGDPLTHIQSIGIRIVGYVERLRQINEHHRRLAIDERERRRRQYIQSKLDEPSIILEHVDIRIPQSSHLLISDVNLRLSSSDNLIITGPSGCGKSTLLSLLAGLILNETNNDSVLRILPRQNTIFLCQQLYLIKGTLREQLSYLRKAHGLGPITDDIRAQQLLNELGLSHLIDRYLMDGEPQNWSQLLSIGEQQRLMMVTAFLVGTINAGHCIAAKNEYLTLEQNSGFFLASNRYRSSRRGIP</sequence>
<feature type="transmembrane region" description="Helical" evidence="8">
    <location>
        <begin position="117"/>
        <end position="137"/>
    </location>
</feature>
<feature type="transmembrane region" description="Helical" evidence="8">
    <location>
        <begin position="207"/>
        <end position="225"/>
    </location>
</feature>
<keyword evidence="2" id="KW-0813">Transport</keyword>
<keyword evidence="3 8" id="KW-0812">Transmembrane</keyword>
<comment type="similarity">
    <text evidence="1">Belongs to the ABC transporter superfamily. ABCD family. Peroxisomal fatty acyl CoA transporter (TC 3.A.1.203) subfamily.</text>
</comment>
<evidence type="ECO:0000313" key="11">
    <source>
        <dbReference type="Proteomes" id="UP000663870"/>
    </source>
</evidence>
<comment type="caution">
    <text evidence="10">The sequence shown here is derived from an EMBL/GenBank/DDBJ whole genome shotgun (WGS) entry which is preliminary data.</text>
</comment>
<dbReference type="AlphaFoldDB" id="A0A815QTI2"/>
<feature type="transmembrane region" description="Helical" evidence="8">
    <location>
        <begin position="690"/>
        <end position="715"/>
    </location>
</feature>
<evidence type="ECO:0000256" key="2">
    <source>
        <dbReference type="ARBA" id="ARBA00022448"/>
    </source>
</evidence>
<dbReference type="InterPro" id="IPR003593">
    <property type="entry name" value="AAA+_ATPase"/>
</dbReference>
<dbReference type="GO" id="GO:0005524">
    <property type="term" value="F:ATP binding"/>
    <property type="evidence" value="ECO:0007669"/>
    <property type="project" value="UniProtKB-KW"/>
</dbReference>
<dbReference type="SUPFAM" id="SSF52540">
    <property type="entry name" value="P-loop containing nucleoside triphosphate hydrolases"/>
    <property type="match status" value="2"/>
</dbReference>
<dbReference type="GO" id="GO:0016887">
    <property type="term" value="F:ATP hydrolysis activity"/>
    <property type="evidence" value="ECO:0007669"/>
    <property type="project" value="InterPro"/>
</dbReference>
<proteinExistence type="inferred from homology"/>
<reference evidence="10" key="1">
    <citation type="submission" date="2021-02" db="EMBL/GenBank/DDBJ databases">
        <authorList>
            <person name="Nowell W R."/>
        </authorList>
    </citation>
    <scope>NUCLEOTIDE SEQUENCE</scope>
</reference>
<feature type="transmembrane region" description="Helical" evidence="8">
    <location>
        <begin position="772"/>
        <end position="791"/>
    </location>
</feature>
<evidence type="ECO:0000256" key="4">
    <source>
        <dbReference type="ARBA" id="ARBA00022741"/>
    </source>
</evidence>
<feature type="transmembrane region" description="Helical" evidence="8">
    <location>
        <begin position="635"/>
        <end position="653"/>
    </location>
</feature>
<dbReference type="InterPro" id="IPR003439">
    <property type="entry name" value="ABC_transporter-like_ATP-bd"/>
</dbReference>
<evidence type="ECO:0000256" key="3">
    <source>
        <dbReference type="ARBA" id="ARBA00022692"/>
    </source>
</evidence>
<evidence type="ECO:0000256" key="8">
    <source>
        <dbReference type="SAM" id="Phobius"/>
    </source>
</evidence>
<dbReference type="PROSITE" id="PS50893">
    <property type="entry name" value="ABC_TRANSPORTER_2"/>
    <property type="match status" value="1"/>
</dbReference>
<dbReference type="Gene3D" id="3.40.50.300">
    <property type="entry name" value="P-loop containing nucleotide triphosphate hydrolases"/>
    <property type="match status" value="2"/>
</dbReference>
<dbReference type="InterPro" id="IPR050835">
    <property type="entry name" value="ABC_transporter_sub-D"/>
</dbReference>
<feature type="transmembrane region" description="Helical" evidence="8">
    <location>
        <begin position="24"/>
        <end position="42"/>
    </location>
</feature>
<dbReference type="Proteomes" id="UP000663870">
    <property type="component" value="Unassembled WGS sequence"/>
</dbReference>
<keyword evidence="4" id="KW-0547">Nucleotide-binding</keyword>
<keyword evidence="6 8" id="KW-1133">Transmembrane helix</keyword>
<evidence type="ECO:0000313" key="10">
    <source>
        <dbReference type="EMBL" id="CAF1467628.1"/>
    </source>
</evidence>
<dbReference type="PANTHER" id="PTHR11384:SF59">
    <property type="entry name" value="LYSOSOMAL COBALAMIN TRANSPORTER ABCD4"/>
    <property type="match status" value="1"/>
</dbReference>
<feature type="transmembrane region" description="Helical" evidence="8">
    <location>
        <begin position="797"/>
        <end position="818"/>
    </location>
</feature>
<feature type="transmembrane region" description="Helical" evidence="8">
    <location>
        <begin position="231"/>
        <end position="251"/>
    </location>
</feature>
<feature type="transmembrane region" description="Helical" evidence="8">
    <location>
        <begin position="54"/>
        <end position="75"/>
    </location>
</feature>
<name>A0A815QTI2_9BILA</name>
<dbReference type="Pfam" id="PF00005">
    <property type="entry name" value="ABC_tran"/>
    <property type="match status" value="2"/>
</dbReference>
<evidence type="ECO:0000256" key="6">
    <source>
        <dbReference type="ARBA" id="ARBA00022989"/>
    </source>
</evidence>
<keyword evidence="11" id="KW-1185">Reference proteome</keyword>
<dbReference type="PANTHER" id="PTHR11384">
    <property type="entry name" value="ATP-BINDING CASSETTE, SUB-FAMILY D MEMBER"/>
    <property type="match status" value="1"/>
</dbReference>
<dbReference type="EMBL" id="CAJNOL010002146">
    <property type="protein sequence ID" value="CAF1467628.1"/>
    <property type="molecule type" value="Genomic_DNA"/>
</dbReference>